<evidence type="ECO:0000313" key="2">
    <source>
        <dbReference type="Proteomes" id="UP000177870"/>
    </source>
</evidence>
<dbReference type="AlphaFoldDB" id="A0A1D8TZL0"/>
<name>A0A1D8TZL0_9CYAN</name>
<evidence type="ECO:0000313" key="1">
    <source>
        <dbReference type="EMBL" id="AOX03090.1"/>
    </source>
</evidence>
<accession>A0A1D8TZL0</accession>
<organism evidence="1 2">
    <name type="scientific">Moorena producens PAL-8-15-08-1</name>
    <dbReference type="NCBI Taxonomy" id="1458985"/>
    <lineage>
        <taxon>Bacteria</taxon>
        <taxon>Bacillati</taxon>
        <taxon>Cyanobacteriota</taxon>
        <taxon>Cyanophyceae</taxon>
        <taxon>Coleofasciculales</taxon>
        <taxon>Coleofasciculaceae</taxon>
        <taxon>Moorena</taxon>
    </lineage>
</organism>
<gene>
    <name evidence="1" type="ORF">BJP34_29855</name>
</gene>
<dbReference type="EMBL" id="CP017599">
    <property type="protein sequence ID" value="AOX03090.1"/>
    <property type="molecule type" value="Genomic_DNA"/>
</dbReference>
<dbReference type="KEGG" id="mpro:BJP34_29855"/>
<dbReference type="Proteomes" id="UP000177870">
    <property type="component" value="Chromosome"/>
</dbReference>
<proteinExistence type="predicted"/>
<dbReference type="STRING" id="1458985.BJP34_29855"/>
<protein>
    <submittedName>
        <fullName evidence="1">DUF4089 domain-containing protein</fullName>
    </submittedName>
</protein>
<dbReference type="Pfam" id="PF13318">
    <property type="entry name" value="AtzG-like"/>
    <property type="match status" value="1"/>
</dbReference>
<dbReference type="RefSeq" id="WP_070395482.1">
    <property type="nucleotide sequence ID" value="NZ_CP017599.1"/>
</dbReference>
<dbReference type="InterPro" id="IPR025148">
    <property type="entry name" value="AtzG-like"/>
</dbReference>
<dbReference type="OrthoDB" id="532581at2"/>
<sequence length="62" mass="6792">MTKPTIETATYVEAMAQLLDLDLKPEHRSGVINNFAKIYAIASLVTEFTLPDDLAAAPVFKP</sequence>
<reference evidence="2" key="1">
    <citation type="submission" date="2016-10" db="EMBL/GenBank/DDBJ databases">
        <title>Comparative genomics uncovers the prolific and rare metabolic potential of the cyanobacterial genus Moorea.</title>
        <authorList>
            <person name="Leao T."/>
            <person name="Castelao G."/>
            <person name="Korobeynikov A."/>
            <person name="Monroe E.A."/>
            <person name="Podell S."/>
            <person name="Glukhov E."/>
            <person name="Allen E."/>
            <person name="Gerwick W.H."/>
            <person name="Gerwick L."/>
        </authorList>
    </citation>
    <scope>NUCLEOTIDE SEQUENCE [LARGE SCALE GENOMIC DNA]</scope>
    <source>
        <strain evidence="2">PAL-8-15-08-1</strain>
    </source>
</reference>